<dbReference type="CDD" id="cd07980">
    <property type="entry name" value="TFIIF_beta"/>
    <property type="match status" value="1"/>
</dbReference>
<dbReference type="InterPro" id="IPR040450">
    <property type="entry name" value="TFIIF_beta_HTH"/>
</dbReference>
<evidence type="ECO:0000313" key="13">
    <source>
        <dbReference type="EMBL" id="ODV66715.1"/>
    </source>
</evidence>
<dbReference type="GO" id="GO:0000993">
    <property type="term" value="F:RNA polymerase II complex binding"/>
    <property type="evidence" value="ECO:0007669"/>
    <property type="project" value="EnsemblFungi"/>
</dbReference>
<organism evidence="13 14">
    <name type="scientific">Hyphopichia burtonii NRRL Y-1933</name>
    <dbReference type="NCBI Taxonomy" id="984485"/>
    <lineage>
        <taxon>Eukaryota</taxon>
        <taxon>Fungi</taxon>
        <taxon>Dikarya</taxon>
        <taxon>Ascomycota</taxon>
        <taxon>Saccharomycotina</taxon>
        <taxon>Pichiomycetes</taxon>
        <taxon>Debaryomycetaceae</taxon>
        <taxon>Hyphopichia</taxon>
    </lineage>
</organism>
<protein>
    <recommendedName>
        <fullName evidence="3">Transcription initiation factor IIF subunit beta</fullName>
    </recommendedName>
    <alternativeName>
        <fullName evidence="9">TFIIF medium subunit</fullName>
    </alternativeName>
    <alternativeName>
        <fullName evidence="8">TFIIF-beta</fullName>
    </alternativeName>
</protein>
<keyword evidence="4" id="KW-0805">Transcription regulation</keyword>
<dbReference type="RefSeq" id="XP_020075782.1">
    <property type="nucleotide sequence ID" value="XM_020218775.1"/>
</dbReference>
<dbReference type="Pfam" id="PF02270">
    <property type="entry name" value="TFIIF_beta"/>
    <property type="match status" value="1"/>
</dbReference>
<dbReference type="FunFam" id="1.10.10.10:FF:000035">
    <property type="entry name" value="General transcription factor IIF subunit 2"/>
    <property type="match status" value="1"/>
</dbReference>
<dbReference type="SUPFAM" id="SSF46785">
    <property type="entry name" value="Winged helix' DNA-binding domain"/>
    <property type="match status" value="1"/>
</dbReference>
<evidence type="ECO:0000259" key="12">
    <source>
        <dbReference type="Pfam" id="PF17683"/>
    </source>
</evidence>
<sequence length="407" mass="46654">MSSSIGASPSKVKQEGTSIVDEKRPTTKNKSNVKKEKANDIDHGEENREEGDADHAILSDPEDYLEEDESLDMNLSNGNQKIWLVKLPRYLAEKWSKTDELEGKQLGSVKIKQGGGPNSKLQVKLELNNELMQNDDLIPREYDLSVLNTQVKNSYVFSEENLKKFKQELTEVAEMPEQPQLPSLDKKKDEKKPFKFFRVQKSRMGVDGKPIRKYVPFVKTIPKKTRLVGKICHDCQIIPSKTDSRYSEVVMKRQTIQQAKPRPKVTLLEEIPGVIQSNAGPSIKGNNTSVFLKSNPVKGKNGEGRAIRMPKKDLLDLLFRLFEEYEYWSMKGLKERTRQPESYLKESLDSIANLIKKGPYTSKYNLKPEYRRLRDAERAARLGLDTNEDDKDDDKEDEDDVEMEDVV</sequence>
<comment type="subcellular location">
    <subcellularLocation>
        <location evidence="1">Nucleus</location>
    </subcellularLocation>
</comment>
<evidence type="ECO:0000259" key="11">
    <source>
        <dbReference type="Pfam" id="PF02270"/>
    </source>
</evidence>
<feature type="compositionally biased region" description="Basic and acidic residues" evidence="10">
    <location>
        <begin position="33"/>
        <end position="46"/>
    </location>
</feature>
<proteinExistence type="inferred from homology"/>
<keyword evidence="5" id="KW-0238">DNA-binding</keyword>
<feature type="domain" description="TFIIF beta subunit HTH" evidence="11">
    <location>
        <begin position="307"/>
        <end position="371"/>
    </location>
</feature>
<evidence type="ECO:0000256" key="1">
    <source>
        <dbReference type="ARBA" id="ARBA00004123"/>
    </source>
</evidence>
<accession>A0A1E4RHX9</accession>
<dbReference type="AlphaFoldDB" id="A0A1E4RHX9"/>
<evidence type="ECO:0000256" key="2">
    <source>
        <dbReference type="ARBA" id="ARBA00009543"/>
    </source>
</evidence>
<dbReference type="GO" id="GO:0006355">
    <property type="term" value="P:regulation of DNA-templated transcription"/>
    <property type="evidence" value="ECO:0007669"/>
    <property type="project" value="EnsemblFungi"/>
</dbReference>
<dbReference type="Gene3D" id="1.10.10.10">
    <property type="entry name" value="Winged helix-like DNA-binding domain superfamily/Winged helix DNA-binding domain"/>
    <property type="match status" value="1"/>
</dbReference>
<dbReference type="InterPro" id="IPR036390">
    <property type="entry name" value="WH_DNA-bd_sf"/>
</dbReference>
<dbReference type="GO" id="GO:0003677">
    <property type="term" value="F:DNA binding"/>
    <property type="evidence" value="ECO:0007669"/>
    <property type="project" value="UniProtKB-KW"/>
</dbReference>
<evidence type="ECO:0000256" key="3">
    <source>
        <dbReference type="ARBA" id="ARBA00021453"/>
    </source>
</evidence>
<feature type="region of interest" description="Disordered" evidence="10">
    <location>
        <begin position="1"/>
        <end position="69"/>
    </location>
</feature>
<keyword evidence="13" id="KW-0396">Initiation factor</keyword>
<dbReference type="PANTHER" id="PTHR10445:SF0">
    <property type="entry name" value="GENERAL TRANSCRIPTION FACTOR IIF SUBUNIT 2"/>
    <property type="match status" value="1"/>
</dbReference>
<feature type="region of interest" description="Disordered" evidence="10">
    <location>
        <begin position="379"/>
        <end position="407"/>
    </location>
</feature>
<gene>
    <name evidence="13" type="ORF">HYPBUDRAFT_110646</name>
</gene>
<evidence type="ECO:0000313" key="14">
    <source>
        <dbReference type="Proteomes" id="UP000095085"/>
    </source>
</evidence>
<evidence type="ECO:0000256" key="8">
    <source>
        <dbReference type="ARBA" id="ARBA00081473"/>
    </source>
</evidence>
<keyword evidence="6" id="KW-0804">Transcription</keyword>
<keyword evidence="13" id="KW-0648">Protein biosynthesis</keyword>
<comment type="similarity">
    <text evidence="2">Belongs to the TFIIF beta subunit family.</text>
</comment>
<evidence type="ECO:0000256" key="4">
    <source>
        <dbReference type="ARBA" id="ARBA00023015"/>
    </source>
</evidence>
<dbReference type="GO" id="GO:0005674">
    <property type="term" value="C:transcription factor TFIIF complex"/>
    <property type="evidence" value="ECO:0007669"/>
    <property type="project" value="EnsemblFungi"/>
</dbReference>
<reference evidence="14" key="1">
    <citation type="submission" date="2016-05" db="EMBL/GenBank/DDBJ databases">
        <title>Comparative genomics of biotechnologically important yeasts.</title>
        <authorList>
            <consortium name="DOE Joint Genome Institute"/>
            <person name="Riley R."/>
            <person name="Haridas S."/>
            <person name="Wolfe K.H."/>
            <person name="Lopes M.R."/>
            <person name="Hittinger C.T."/>
            <person name="Goker M."/>
            <person name="Salamov A."/>
            <person name="Wisecaver J."/>
            <person name="Long T.M."/>
            <person name="Aerts A.L."/>
            <person name="Barry K."/>
            <person name="Choi C."/>
            <person name="Clum A."/>
            <person name="Coughlan A.Y."/>
            <person name="Deshpande S."/>
            <person name="Douglass A.P."/>
            <person name="Hanson S.J."/>
            <person name="Klenk H.-P."/>
            <person name="Labutti K."/>
            <person name="Lapidus A."/>
            <person name="Lindquist E."/>
            <person name="Lipzen A."/>
            <person name="Meier-Kolthoff J.P."/>
            <person name="Ohm R.A."/>
            <person name="Otillar R.P."/>
            <person name="Pangilinan J."/>
            <person name="Peng Y."/>
            <person name="Rokas A."/>
            <person name="Rosa C.A."/>
            <person name="Scheuner C."/>
            <person name="Sibirny A.A."/>
            <person name="Slot J.C."/>
            <person name="Stielow J.B."/>
            <person name="Sun H."/>
            <person name="Kurtzman C.P."/>
            <person name="Blackwell M."/>
            <person name="Grigoriev I.V."/>
            <person name="Jeffries T.W."/>
        </authorList>
    </citation>
    <scope>NUCLEOTIDE SEQUENCE [LARGE SCALE GENOMIC DNA]</scope>
    <source>
        <strain evidence="14">NRRL Y-1933</strain>
    </source>
</reference>
<name>A0A1E4RHX9_9ASCO</name>
<dbReference type="SUPFAM" id="SSF50916">
    <property type="entry name" value="Rap30/74 interaction domains"/>
    <property type="match status" value="1"/>
</dbReference>
<evidence type="ECO:0000256" key="10">
    <source>
        <dbReference type="SAM" id="MobiDB-lite"/>
    </source>
</evidence>
<dbReference type="InterPro" id="IPR003196">
    <property type="entry name" value="TFIIF_beta"/>
</dbReference>
<dbReference type="InterPro" id="IPR036388">
    <property type="entry name" value="WH-like_DNA-bd_sf"/>
</dbReference>
<dbReference type="InterPro" id="IPR011039">
    <property type="entry name" value="TFIIF_interaction"/>
</dbReference>
<dbReference type="GO" id="GO:0003743">
    <property type="term" value="F:translation initiation factor activity"/>
    <property type="evidence" value="ECO:0007669"/>
    <property type="project" value="UniProtKB-KW"/>
</dbReference>
<evidence type="ECO:0000256" key="9">
    <source>
        <dbReference type="ARBA" id="ARBA00081863"/>
    </source>
</evidence>
<dbReference type="GO" id="GO:0051123">
    <property type="term" value="P:RNA polymerase II preinitiation complex assembly"/>
    <property type="evidence" value="ECO:0007669"/>
    <property type="project" value="EnsemblFungi"/>
</dbReference>
<evidence type="ECO:0000256" key="6">
    <source>
        <dbReference type="ARBA" id="ARBA00023163"/>
    </source>
</evidence>
<dbReference type="GO" id="GO:0006368">
    <property type="term" value="P:transcription elongation by RNA polymerase II"/>
    <property type="evidence" value="ECO:0007669"/>
    <property type="project" value="EnsemblFungi"/>
</dbReference>
<keyword evidence="14" id="KW-1185">Reference proteome</keyword>
<dbReference type="EMBL" id="KV454542">
    <property type="protein sequence ID" value="ODV66715.1"/>
    <property type="molecule type" value="Genomic_DNA"/>
</dbReference>
<keyword evidence="7" id="KW-0539">Nucleus</keyword>
<dbReference type="PANTHER" id="PTHR10445">
    <property type="entry name" value="GENERAL TRANSCRIPTION FACTOR IIF SUBUNIT 2"/>
    <property type="match status" value="1"/>
</dbReference>
<evidence type="ECO:0000256" key="5">
    <source>
        <dbReference type="ARBA" id="ARBA00023125"/>
    </source>
</evidence>
<dbReference type="GeneID" id="30993325"/>
<dbReference type="InterPro" id="IPR040504">
    <property type="entry name" value="TFIIF_beta_N"/>
</dbReference>
<dbReference type="GO" id="GO:0001174">
    <property type="term" value="P:transcriptional start site selection at RNA polymerase II promoter"/>
    <property type="evidence" value="ECO:0007669"/>
    <property type="project" value="EnsemblFungi"/>
</dbReference>
<dbReference type="Pfam" id="PF17683">
    <property type="entry name" value="TFIIF_beta_N"/>
    <property type="match status" value="1"/>
</dbReference>
<evidence type="ECO:0000256" key="7">
    <source>
        <dbReference type="ARBA" id="ARBA00023242"/>
    </source>
</evidence>
<feature type="compositionally biased region" description="Acidic residues" evidence="10">
    <location>
        <begin position="60"/>
        <end position="69"/>
    </location>
</feature>
<dbReference type="STRING" id="984485.A0A1E4RHX9"/>
<feature type="domain" description="TFIIF beta subunit N-terminal" evidence="12">
    <location>
        <begin position="79"/>
        <end position="240"/>
    </location>
</feature>
<feature type="compositionally biased region" description="Acidic residues" evidence="10">
    <location>
        <begin position="386"/>
        <end position="407"/>
    </location>
</feature>
<dbReference type="OrthoDB" id="26094at2759"/>
<dbReference type="Proteomes" id="UP000095085">
    <property type="component" value="Unassembled WGS sequence"/>
</dbReference>